<organism evidence="1 2">
    <name type="scientific">Paracerasibacillus soli</name>
    <dbReference type="NCBI Taxonomy" id="480284"/>
    <lineage>
        <taxon>Bacteria</taxon>
        <taxon>Bacillati</taxon>
        <taxon>Bacillota</taxon>
        <taxon>Bacilli</taxon>
        <taxon>Bacillales</taxon>
        <taxon>Bacillaceae</taxon>
        <taxon>Paracerasibacillus</taxon>
    </lineage>
</organism>
<sequence>MDHIENLTKYIGQFVDELARTGLTDVVISPGSRSTPIAMLMVEHPNIKDWVIIDERSAAFLR</sequence>
<keyword evidence="2" id="KW-1185">Reference proteome</keyword>
<dbReference type="EMBL" id="JAWDIQ010000001">
    <property type="protein sequence ID" value="MDY0408755.1"/>
    <property type="molecule type" value="Genomic_DNA"/>
</dbReference>
<protein>
    <submittedName>
        <fullName evidence="1">Uncharacterized protein</fullName>
    </submittedName>
</protein>
<evidence type="ECO:0000313" key="2">
    <source>
        <dbReference type="Proteomes" id="UP001275315"/>
    </source>
</evidence>
<name>A0ABU5CR91_9BACI</name>
<gene>
    <name evidence="1" type="ORF">RWD45_09590</name>
</gene>
<accession>A0ABU5CR91</accession>
<dbReference type="Gene3D" id="3.40.50.970">
    <property type="match status" value="1"/>
</dbReference>
<dbReference type="PANTHER" id="PTHR42916:SF1">
    <property type="entry name" value="PROTEIN PHYLLO, CHLOROPLASTIC"/>
    <property type="match status" value="1"/>
</dbReference>
<dbReference type="SUPFAM" id="SSF52518">
    <property type="entry name" value="Thiamin diphosphate-binding fold (THDP-binding)"/>
    <property type="match status" value="1"/>
</dbReference>
<dbReference type="PANTHER" id="PTHR42916">
    <property type="entry name" value="2-SUCCINYL-5-ENOLPYRUVYL-6-HYDROXY-3-CYCLOHEXENE-1-CARBOXYLATE SYNTHASE"/>
    <property type="match status" value="1"/>
</dbReference>
<comment type="caution">
    <text evidence="1">The sequence shown here is derived from an EMBL/GenBank/DDBJ whole genome shotgun (WGS) entry which is preliminary data.</text>
</comment>
<dbReference type="RefSeq" id="WP_320379465.1">
    <property type="nucleotide sequence ID" value="NZ_JAWDIQ010000001.1"/>
</dbReference>
<dbReference type="InterPro" id="IPR029061">
    <property type="entry name" value="THDP-binding"/>
</dbReference>
<evidence type="ECO:0000313" key="1">
    <source>
        <dbReference type="EMBL" id="MDY0408755.1"/>
    </source>
</evidence>
<proteinExistence type="predicted"/>
<reference evidence="1 2" key="1">
    <citation type="submission" date="2023-10" db="EMBL/GenBank/DDBJ databases">
        <title>Virgibacillus soli CC-YMP-6 genome.</title>
        <authorList>
            <person name="Miliotis G."/>
            <person name="Sengupta P."/>
            <person name="Hameed A."/>
            <person name="Chuvochina M."/>
            <person name="Mcdonagh F."/>
            <person name="Simpson A.C."/>
            <person name="Singh N.K."/>
            <person name="Rekha P.D."/>
            <person name="Raman K."/>
            <person name="Hugenholtz P."/>
            <person name="Venkateswaran K."/>
        </authorList>
    </citation>
    <scope>NUCLEOTIDE SEQUENCE [LARGE SCALE GENOMIC DNA]</scope>
    <source>
        <strain evidence="1 2">CC-YMP-6</strain>
    </source>
</reference>
<dbReference type="Proteomes" id="UP001275315">
    <property type="component" value="Unassembled WGS sequence"/>
</dbReference>